<evidence type="ECO:0000313" key="8">
    <source>
        <dbReference type="Proteomes" id="UP001352263"/>
    </source>
</evidence>
<dbReference type="InterPro" id="IPR011010">
    <property type="entry name" value="DNA_brk_join_enz"/>
</dbReference>
<evidence type="ECO:0000313" key="7">
    <source>
        <dbReference type="EMBL" id="MEC4722844.1"/>
    </source>
</evidence>
<keyword evidence="2 4" id="KW-0238">DNA-binding</keyword>
<evidence type="ECO:0000259" key="5">
    <source>
        <dbReference type="PROSITE" id="PS51898"/>
    </source>
</evidence>
<dbReference type="Pfam" id="PF00589">
    <property type="entry name" value="Phage_integrase"/>
    <property type="match status" value="1"/>
</dbReference>
<dbReference type="InterPro" id="IPR002104">
    <property type="entry name" value="Integrase_catalytic"/>
</dbReference>
<name>A0ABU6JGQ2_9BURK</name>
<organism evidence="7 8">
    <name type="scientific">Noviherbaspirillum album</name>
    <dbReference type="NCBI Taxonomy" id="3080276"/>
    <lineage>
        <taxon>Bacteria</taxon>
        <taxon>Pseudomonadati</taxon>
        <taxon>Pseudomonadota</taxon>
        <taxon>Betaproteobacteria</taxon>
        <taxon>Burkholderiales</taxon>
        <taxon>Oxalobacteraceae</taxon>
        <taxon>Noviherbaspirillum</taxon>
    </lineage>
</organism>
<dbReference type="InterPro" id="IPR010998">
    <property type="entry name" value="Integrase_recombinase_N"/>
</dbReference>
<dbReference type="SUPFAM" id="SSF56349">
    <property type="entry name" value="DNA breaking-rejoining enzymes"/>
    <property type="match status" value="1"/>
</dbReference>
<dbReference type="InterPro" id="IPR052925">
    <property type="entry name" value="Phage_Integrase-like_Recomb"/>
</dbReference>
<evidence type="ECO:0000256" key="1">
    <source>
        <dbReference type="ARBA" id="ARBA00022908"/>
    </source>
</evidence>
<evidence type="ECO:0000256" key="4">
    <source>
        <dbReference type="PROSITE-ProRule" id="PRU01248"/>
    </source>
</evidence>
<sequence>MKAWYAEFFLVQTAKFERQNVKHLVTDKFDGPMANIGSELDLRTGGTVLNAELTVQHRQLLAAATSDNTRRAYRSSINHFLAWGGRLPCEEPMIIAYLLAYAESLNPRTLSLRLTALSQWHLHQGFPNPASTPTVRKTMAGILRTYGKPKKKAKALPVEDLELIVSALANQVTLSAARDNALLQVGYFGGYRRSELVQLKVENLVWDRDGLVITLPRSKTDQEGKGIDKAIPFGDESICPVKALKTWLQKAGIKSGPLFRPISKSGMVGAVGLHPGSVNEILERGAKLAGLDYVPMLSSHSLRRGMATSAYRAGANPRDIKRQGGWRHDGTVQGYIEEASQFEENAAVALLRRKRKS</sequence>
<dbReference type="InterPro" id="IPR013762">
    <property type="entry name" value="Integrase-like_cat_sf"/>
</dbReference>
<dbReference type="PROSITE" id="PS51898">
    <property type="entry name" value="TYR_RECOMBINASE"/>
    <property type="match status" value="1"/>
</dbReference>
<keyword evidence="8" id="KW-1185">Reference proteome</keyword>
<dbReference type="CDD" id="cd00799">
    <property type="entry name" value="INT_Cre_C"/>
    <property type="match status" value="1"/>
</dbReference>
<evidence type="ECO:0000256" key="2">
    <source>
        <dbReference type="ARBA" id="ARBA00023125"/>
    </source>
</evidence>
<protein>
    <submittedName>
        <fullName evidence="7">Site-specific integrase</fullName>
    </submittedName>
</protein>
<dbReference type="EMBL" id="JAWIIV010000037">
    <property type="protein sequence ID" value="MEC4722844.1"/>
    <property type="molecule type" value="Genomic_DNA"/>
</dbReference>
<gene>
    <name evidence="7" type="ORF">RY831_27160</name>
</gene>
<dbReference type="Gene3D" id="1.10.443.10">
    <property type="entry name" value="Intergrase catalytic core"/>
    <property type="match status" value="1"/>
</dbReference>
<dbReference type="Gene3D" id="1.10.150.130">
    <property type="match status" value="1"/>
</dbReference>
<proteinExistence type="predicted"/>
<dbReference type="PANTHER" id="PTHR34605">
    <property type="entry name" value="PHAGE_INTEGRASE DOMAIN-CONTAINING PROTEIN"/>
    <property type="match status" value="1"/>
</dbReference>
<keyword evidence="1" id="KW-0229">DNA integration</keyword>
<evidence type="ECO:0000259" key="6">
    <source>
        <dbReference type="PROSITE" id="PS51900"/>
    </source>
</evidence>
<accession>A0ABU6JGQ2</accession>
<reference evidence="7 8" key="1">
    <citation type="submission" date="2023-10" db="EMBL/GenBank/DDBJ databases">
        <title>Noviherbaspirillum sp. CPCC 100848 genome assembly.</title>
        <authorList>
            <person name="Li X.Y."/>
            <person name="Fang X.M."/>
        </authorList>
    </citation>
    <scope>NUCLEOTIDE SEQUENCE [LARGE SCALE GENOMIC DNA]</scope>
    <source>
        <strain evidence="7 8">CPCC 100848</strain>
    </source>
</reference>
<evidence type="ECO:0000256" key="3">
    <source>
        <dbReference type="ARBA" id="ARBA00023172"/>
    </source>
</evidence>
<keyword evidence="3" id="KW-0233">DNA recombination</keyword>
<feature type="domain" description="Core-binding (CB)" evidence="6">
    <location>
        <begin position="55"/>
        <end position="125"/>
    </location>
</feature>
<dbReference type="PANTHER" id="PTHR34605:SF3">
    <property type="entry name" value="P CELL-TYPE AGGLUTINATION PROTEIN MAP4-LIKE-RELATED"/>
    <property type="match status" value="1"/>
</dbReference>
<dbReference type="InterPro" id="IPR044068">
    <property type="entry name" value="CB"/>
</dbReference>
<comment type="caution">
    <text evidence="7">The sequence shown here is derived from an EMBL/GenBank/DDBJ whole genome shotgun (WGS) entry which is preliminary data.</text>
</comment>
<dbReference type="Proteomes" id="UP001352263">
    <property type="component" value="Unassembled WGS sequence"/>
</dbReference>
<dbReference type="PROSITE" id="PS51900">
    <property type="entry name" value="CB"/>
    <property type="match status" value="1"/>
</dbReference>
<feature type="domain" description="Tyr recombinase" evidence="5">
    <location>
        <begin position="151"/>
        <end position="350"/>
    </location>
</feature>
<dbReference type="SUPFAM" id="SSF47823">
    <property type="entry name" value="lambda integrase-like, N-terminal domain"/>
    <property type="match status" value="1"/>
</dbReference>
<dbReference type="RefSeq" id="WP_326509502.1">
    <property type="nucleotide sequence ID" value="NZ_JAWIIV010000037.1"/>
</dbReference>